<feature type="compositionally biased region" description="Pro residues" evidence="1">
    <location>
        <begin position="56"/>
        <end position="65"/>
    </location>
</feature>
<reference evidence="2" key="1">
    <citation type="submission" date="2014-09" db="EMBL/GenBank/DDBJ databases">
        <authorList>
            <person name="Magalhaes I.L.F."/>
            <person name="Oliveira U."/>
            <person name="Santos F.R."/>
            <person name="Vidigal T.H.D.A."/>
            <person name="Brescovit A.D."/>
            <person name="Santos A.J."/>
        </authorList>
    </citation>
    <scope>NUCLEOTIDE SEQUENCE</scope>
    <source>
        <tissue evidence="2">Shoot tissue taken approximately 20 cm above the soil surface</tissue>
    </source>
</reference>
<name>A0A0A9A028_ARUDO</name>
<sequence length="81" mass="8527">MPVLSSSLLPTCAGPSILALAPHRHQQHQLQHAAPFIPSICHMLYVLAGGLHRHPPPPCSQPSPASPAINNGLSKASQWSA</sequence>
<protein>
    <submittedName>
        <fullName evidence="2">Uncharacterized protein</fullName>
    </submittedName>
</protein>
<accession>A0A0A9A028</accession>
<dbReference type="AlphaFoldDB" id="A0A0A9A028"/>
<organism evidence="2">
    <name type="scientific">Arundo donax</name>
    <name type="common">Giant reed</name>
    <name type="synonym">Donax arundinaceus</name>
    <dbReference type="NCBI Taxonomy" id="35708"/>
    <lineage>
        <taxon>Eukaryota</taxon>
        <taxon>Viridiplantae</taxon>
        <taxon>Streptophyta</taxon>
        <taxon>Embryophyta</taxon>
        <taxon>Tracheophyta</taxon>
        <taxon>Spermatophyta</taxon>
        <taxon>Magnoliopsida</taxon>
        <taxon>Liliopsida</taxon>
        <taxon>Poales</taxon>
        <taxon>Poaceae</taxon>
        <taxon>PACMAD clade</taxon>
        <taxon>Arundinoideae</taxon>
        <taxon>Arundineae</taxon>
        <taxon>Arundo</taxon>
    </lineage>
</organism>
<proteinExistence type="predicted"/>
<dbReference type="EMBL" id="GBRH01255535">
    <property type="protein sequence ID" value="JAD42360.1"/>
    <property type="molecule type" value="Transcribed_RNA"/>
</dbReference>
<feature type="compositionally biased region" description="Polar residues" evidence="1">
    <location>
        <begin position="68"/>
        <end position="81"/>
    </location>
</feature>
<reference evidence="2" key="2">
    <citation type="journal article" date="2015" name="Data Brief">
        <title>Shoot transcriptome of the giant reed, Arundo donax.</title>
        <authorList>
            <person name="Barrero R.A."/>
            <person name="Guerrero F.D."/>
            <person name="Moolhuijzen P."/>
            <person name="Goolsby J.A."/>
            <person name="Tidwell J."/>
            <person name="Bellgard S.E."/>
            <person name="Bellgard M.I."/>
        </authorList>
    </citation>
    <scope>NUCLEOTIDE SEQUENCE</scope>
    <source>
        <tissue evidence="2">Shoot tissue taken approximately 20 cm above the soil surface</tissue>
    </source>
</reference>
<evidence type="ECO:0000313" key="2">
    <source>
        <dbReference type="EMBL" id="JAD42360.1"/>
    </source>
</evidence>
<feature type="region of interest" description="Disordered" evidence="1">
    <location>
        <begin position="55"/>
        <end position="81"/>
    </location>
</feature>
<evidence type="ECO:0000256" key="1">
    <source>
        <dbReference type="SAM" id="MobiDB-lite"/>
    </source>
</evidence>